<dbReference type="PANTHER" id="PTHR33931:SF4">
    <property type="entry name" value="ANTIHOLIN-LIKE PROTEIN LRGA"/>
    <property type="match status" value="1"/>
</dbReference>
<feature type="transmembrane region" description="Helical" evidence="6">
    <location>
        <begin position="7"/>
        <end position="24"/>
    </location>
</feature>
<organism evidence="7 8">
    <name type="scientific">Streptococcus acidominimus</name>
    <dbReference type="NCBI Taxonomy" id="1326"/>
    <lineage>
        <taxon>Bacteria</taxon>
        <taxon>Bacillati</taxon>
        <taxon>Bacillota</taxon>
        <taxon>Bacilli</taxon>
        <taxon>Lactobacillales</taxon>
        <taxon>Streptococcaceae</taxon>
        <taxon>Streptococcus</taxon>
    </lineage>
</organism>
<dbReference type="PANTHER" id="PTHR33931">
    <property type="entry name" value="HOLIN-LIKE PROTEIN CIDA-RELATED"/>
    <property type="match status" value="1"/>
</dbReference>
<dbReference type="GO" id="GO:0005886">
    <property type="term" value="C:plasma membrane"/>
    <property type="evidence" value="ECO:0007669"/>
    <property type="project" value="UniProtKB-SubCell"/>
</dbReference>
<keyword evidence="2" id="KW-1003">Cell membrane</keyword>
<dbReference type="Pfam" id="PF03788">
    <property type="entry name" value="LrgA"/>
    <property type="match status" value="1"/>
</dbReference>
<dbReference type="KEGG" id="saco:SAME_00347"/>
<evidence type="ECO:0000256" key="5">
    <source>
        <dbReference type="ARBA" id="ARBA00023136"/>
    </source>
</evidence>
<name>A0A239WKF6_STRAI</name>
<evidence type="ECO:0000256" key="1">
    <source>
        <dbReference type="ARBA" id="ARBA00004651"/>
    </source>
</evidence>
<sequence length="149" mass="16621">MKKDYPIIYQSIVIAIIVLVSKGIESILPFTMPSSVIGLVLLFLALSFNIIKLEQVEKVGDALVDNIGLFFVPAGISVINSLGILRAHFVLDILLIFISTLFLLAATGWMTQLLIAFHPQKVWASVKQYVASKKYSSEKSYMTSQQHYK</sequence>
<reference evidence="7 8" key="1">
    <citation type="submission" date="2017-06" db="EMBL/GenBank/DDBJ databases">
        <authorList>
            <consortium name="Pathogen Informatics"/>
        </authorList>
    </citation>
    <scope>NUCLEOTIDE SEQUENCE [LARGE SCALE GENOMIC DNA]</scope>
    <source>
        <strain evidence="7 8">NCTC11291</strain>
    </source>
</reference>
<evidence type="ECO:0000256" key="4">
    <source>
        <dbReference type="ARBA" id="ARBA00022989"/>
    </source>
</evidence>
<keyword evidence="5 6" id="KW-0472">Membrane</keyword>
<dbReference type="AlphaFoldDB" id="A0A239WKF6"/>
<dbReference type="Proteomes" id="UP000215144">
    <property type="component" value="Chromosome 1"/>
</dbReference>
<dbReference type="OrthoDB" id="3176438at2"/>
<keyword evidence="3 6" id="KW-0812">Transmembrane</keyword>
<feature type="transmembrane region" description="Helical" evidence="6">
    <location>
        <begin position="30"/>
        <end position="51"/>
    </location>
</feature>
<gene>
    <name evidence="7" type="primary">lrgA</name>
    <name evidence="7" type="ORF">SAMEA4504048_00347</name>
</gene>
<evidence type="ECO:0000313" key="8">
    <source>
        <dbReference type="Proteomes" id="UP000215144"/>
    </source>
</evidence>
<dbReference type="InterPro" id="IPR005538">
    <property type="entry name" value="LrgA/CidA"/>
</dbReference>
<comment type="subcellular location">
    <subcellularLocation>
        <location evidence="1">Cell membrane</location>
        <topology evidence="1">Multi-pass membrane protein</topology>
    </subcellularLocation>
</comment>
<dbReference type="EMBL" id="LT906454">
    <property type="protein sequence ID" value="SNV34393.1"/>
    <property type="molecule type" value="Genomic_DNA"/>
</dbReference>
<evidence type="ECO:0000256" key="2">
    <source>
        <dbReference type="ARBA" id="ARBA00022475"/>
    </source>
</evidence>
<protein>
    <submittedName>
        <fullName evidence="7">Antiholin-like protein LrgA</fullName>
    </submittedName>
</protein>
<feature type="transmembrane region" description="Helical" evidence="6">
    <location>
        <begin position="63"/>
        <end position="87"/>
    </location>
</feature>
<accession>A0A239WKF6</accession>
<evidence type="ECO:0000313" key="7">
    <source>
        <dbReference type="EMBL" id="SNV34393.1"/>
    </source>
</evidence>
<feature type="transmembrane region" description="Helical" evidence="6">
    <location>
        <begin position="93"/>
        <end position="117"/>
    </location>
</feature>
<proteinExistence type="predicted"/>
<evidence type="ECO:0000256" key="3">
    <source>
        <dbReference type="ARBA" id="ARBA00022692"/>
    </source>
</evidence>
<keyword evidence="4 6" id="KW-1133">Transmembrane helix</keyword>
<evidence type="ECO:0000256" key="6">
    <source>
        <dbReference type="SAM" id="Phobius"/>
    </source>
</evidence>
<dbReference type="RefSeq" id="WP_017769999.1">
    <property type="nucleotide sequence ID" value="NZ_LT906454.1"/>
</dbReference>
<dbReference type="NCBIfam" id="NF003155">
    <property type="entry name" value="PRK04125.1"/>
    <property type="match status" value="1"/>
</dbReference>